<evidence type="ECO:0000313" key="8">
    <source>
        <dbReference type="EMBL" id="PLN78520.1"/>
    </source>
</evidence>
<feature type="domain" description="Rhodopsin" evidence="7">
    <location>
        <begin position="92"/>
        <end position="321"/>
    </location>
</feature>
<evidence type="ECO:0000256" key="5">
    <source>
        <dbReference type="ARBA" id="ARBA00038359"/>
    </source>
</evidence>
<evidence type="ECO:0000313" key="9">
    <source>
        <dbReference type="Proteomes" id="UP000235023"/>
    </source>
</evidence>
<dbReference type="OrthoDB" id="5401779at2759"/>
<name>A0A2J5HMV1_9EURO</name>
<keyword evidence="3 6" id="KW-1133">Transmembrane helix</keyword>
<proteinExistence type="inferred from homology"/>
<dbReference type="GO" id="GO:0016020">
    <property type="term" value="C:membrane"/>
    <property type="evidence" value="ECO:0007669"/>
    <property type="project" value="UniProtKB-SubCell"/>
</dbReference>
<dbReference type="PANTHER" id="PTHR33048:SF129">
    <property type="entry name" value="INTEGRAL MEMBRANE PROTEIN-RELATED"/>
    <property type="match status" value="1"/>
</dbReference>
<dbReference type="EMBL" id="KZ559575">
    <property type="protein sequence ID" value="PLN78520.1"/>
    <property type="molecule type" value="Genomic_DNA"/>
</dbReference>
<reference evidence="9" key="1">
    <citation type="submission" date="2017-12" db="EMBL/GenBank/DDBJ databases">
        <authorList>
            <consortium name="DOE Joint Genome Institute"/>
            <person name="Mondo S.J."/>
            <person name="Kjaerbolling I."/>
            <person name="Vesth T.C."/>
            <person name="Frisvad J.C."/>
            <person name="Nybo J.L."/>
            <person name="Theobald S."/>
            <person name="Kuo A."/>
            <person name="Bowyer P."/>
            <person name="Matsuda Y."/>
            <person name="Lyhne E.K."/>
            <person name="Kogle M.E."/>
            <person name="Clum A."/>
            <person name="Lipzen A."/>
            <person name="Salamov A."/>
            <person name="Ngan C.Y."/>
            <person name="Daum C."/>
            <person name="Chiniquy J."/>
            <person name="Barry K."/>
            <person name="LaButti K."/>
            <person name="Haridas S."/>
            <person name="Simmons B.A."/>
            <person name="Magnuson J.K."/>
            <person name="Mortensen U.H."/>
            <person name="Larsen T.O."/>
            <person name="Grigoriev I.V."/>
            <person name="Baker S.E."/>
            <person name="Andersen M.R."/>
            <person name="Nordberg H.P."/>
            <person name="Cantor M.N."/>
            <person name="Hua S.X."/>
        </authorList>
    </citation>
    <scope>NUCLEOTIDE SEQUENCE [LARGE SCALE GENOMIC DNA]</scope>
    <source>
        <strain evidence="9">IBT 19404</strain>
    </source>
</reference>
<gene>
    <name evidence="8" type="ORF">BDW42DRAFT_174736</name>
</gene>
<feature type="transmembrane region" description="Helical" evidence="6">
    <location>
        <begin position="228"/>
        <end position="247"/>
    </location>
</feature>
<evidence type="ECO:0000256" key="1">
    <source>
        <dbReference type="ARBA" id="ARBA00004141"/>
    </source>
</evidence>
<evidence type="ECO:0000256" key="4">
    <source>
        <dbReference type="ARBA" id="ARBA00023136"/>
    </source>
</evidence>
<feature type="transmembrane region" description="Helical" evidence="6">
    <location>
        <begin position="71"/>
        <end position="92"/>
    </location>
</feature>
<feature type="transmembrane region" description="Helical" evidence="6">
    <location>
        <begin position="187"/>
        <end position="208"/>
    </location>
</feature>
<dbReference type="PANTHER" id="PTHR33048">
    <property type="entry name" value="PTH11-LIKE INTEGRAL MEMBRANE PROTEIN (AFU_ORTHOLOGUE AFUA_5G11245)"/>
    <property type="match status" value="1"/>
</dbReference>
<dbReference type="AlphaFoldDB" id="A0A2J5HMV1"/>
<feature type="transmembrane region" description="Helical" evidence="6">
    <location>
        <begin position="156"/>
        <end position="175"/>
    </location>
</feature>
<evidence type="ECO:0000256" key="3">
    <source>
        <dbReference type="ARBA" id="ARBA00022989"/>
    </source>
</evidence>
<dbReference type="Pfam" id="PF20684">
    <property type="entry name" value="Fung_rhodopsin"/>
    <property type="match status" value="1"/>
</dbReference>
<dbReference type="Proteomes" id="UP000235023">
    <property type="component" value="Unassembled WGS sequence"/>
</dbReference>
<feature type="transmembrane region" description="Helical" evidence="6">
    <location>
        <begin position="291"/>
        <end position="312"/>
    </location>
</feature>
<keyword evidence="2 6" id="KW-0812">Transmembrane</keyword>
<sequence length="400" mass="44176">MKDLERGDARLDHRSQRDVCLDLPPLRFTLVAVRSELLYFTIMQTPDLATTPGMPPPVGEVSQFDSPYNSLQIGTFVAFGMTFFLATVVLALRYFQAVKLTKKIEMDLVIVTISYGVSVYYFVSMHELMGYGWGKHAWDVSLLSLMNFNQALLPNTLSYLVCPCITKMAILSVLYRISPAFTYRAGVVSVAVMTFAYTLTLCAITGGPCSPLKEGTIECLQNVALSQAALNIASDFAVMTLPLPTIMSLHFPRKKKITAGCLLTLGSAVTVCSIARLPYVIKLSKDPDVTYTEAILGVWSVVEVNLGIFCACSMRLKQLLRMYVPRLGFPSSNPPSGKVSTYESWGNRFRPDGGHAQHSYQLHSVQNNSVDPCVSAKDIAVSRTFNMNVEERGSTDKILR</sequence>
<accession>A0A2J5HMV1</accession>
<keyword evidence="4 6" id="KW-0472">Membrane</keyword>
<evidence type="ECO:0000256" key="6">
    <source>
        <dbReference type="SAM" id="Phobius"/>
    </source>
</evidence>
<organism evidence="8 9">
    <name type="scientific">Aspergillus taichungensis</name>
    <dbReference type="NCBI Taxonomy" id="482145"/>
    <lineage>
        <taxon>Eukaryota</taxon>
        <taxon>Fungi</taxon>
        <taxon>Dikarya</taxon>
        <taxon>Ascomycota</taxon>
        <taxon>Pezizomycotina</taxon>
        <taxon>Eurotiomycetes</taxon>
        <taxon>Eurotiomycetidae</taxon>
        <taxon>Eurotiales</taxon>
        <taxon>Aspergillaceae</taxon>
        <taxon>Aspergillus</taxon>
        <taxon>Aspergillus subgen. Circumdati</taxon>
    </lineage>
</organism>
<evidence type="ECO:0000256" key="2">
    <source>
        <dbReference type="ARBA" id="ARBA00022692"/>
    </source>
</evidence>
<evidence type="ECO:0000259" key="7">
    <source>
        <dbReference type="Pfam" id="PF20684"/>
    </source>
</evidence>
<comment type="similarity">
    <text evidence="5">Belongs to the SAT4 family.</text>
</comment>
<dbReference type="InterPro" id="IPR049326">
    <property type="entry name" value="Rhodopsin_dom_fungi"/>
</dbReference>
<feature type="transmembrane region" description="Helical" evidence="6">
    <location>
        <begin position="259"/>
        <end position="279"/>
    </location>
</feature>
<comment type="subcellular location">
    <subcellularLocation>
        <location evidence="1">Membrane</location>
        <topology evidence="1">Multi-pass membrane protein</topology>
    </subcellularLocation>
</comment>
<feature type="transmembrane region" description="Helical" evidence="6">
    <location>
        <begin position="104"/>
        <end position="123"/>
    </location>
</feature>
<dbReference type="InterPro" id="IPR052337">
    <property type="entry name" value="SAT4-like"/>
</dbReference>
<keyword evidence="9" id="KW-1185">Reference proteome</keyword>
<protein>
    <recommendedName>
        <fullName evidence="7">Rhodopsin domain-containing protein</fullName>
    </recommendedName>
</protein>